<evidence type="ECO:0000256" key="4">
    <source>
        <dbReference type="ARBA" id="ARBA00022729"/>
    </source>
</evidence>
<evidence type="ECO:0000256" key="3">
    <source>
        <dbReference type="ARBA" id="ARBA00022525"/>
    </source>
</evidence>
<dbReference type="PANTHER" id="PTHR10009">
    <property type="entry name" value="PROTEIN YELLOW-RELATED"/>
    <property type="match status" value="1"/>
</dbReference>
<dbReference type="InParanoid" id="A0A7R8YUZ7"/>
<organism evidence="6 7">
    <name type="scientific">Hermetia illucens</name>
    <name type="common">Black soldier fly</name>
    <dbReference type="NCBI Taxonomy" id="343691"/>
    <lineage>
        <taxon>Eukaryota</taxon>
        <taxon>Metazoa</taxon>
        <taxon>Ecdysozoa</taxon>
        <taxon>Arthropoda</taxon>
        <taxon>Hexapoda</taxon>
        <taxon>Insecta</taxon>
        <taxon>Pterygota</taxon>
        <taxon>Neoptera</taxon>
        <taxon>Endopterygota</taxon>
        <taxon>Diptera</taxon>
        <taxon>Brachycera</taxon>
        <taxon>Stratiomyomorpha</taxon>
        <taxon>Stratiomyidae</taxon>
        <taxon>Hermetiinae</taxon>
        <taxon>Hermetia</taxon>
    </lineage>
</organism>
<evidence type="ECO:0008006" key="8">
    <source>
        <dbReference type="Google" id="ProtNLM"/>
    </source>
</evidence>
<dbReference type="Pfam" id="PF03022">
    <property type="entry name" value="MRJP"/>
    <property type="match status" value="1"/>
</dbReference>
<dbReference type="InterPro" id="IPR017996">
    <property type="entry name" value="MRJP/yellow-related"/>
</dbReference>
<evidence type="ECO:0000256" key="5">
    <source>
        <dbReference type="SAM" id="SignalP"/>
    </source>
</evidence>
<protein>
    <recommendedName>
        <fullName evidence="8">Bee-milk protein</fullName>
    </recommendedName>
</protein>
<dbReference type="SUPFAM" id="SSF101898">
    <property type="entry name" value="NHL repeat"/>
    <property type="match status" value="1"/>
</dbReference>
<proteinExistence type="inferred from homology"/>
<dbReference type="Proteomes" id="UP000594454">
    <property type="component" value="Chromosome 2"/>
</dbReference>
<evidence type="ECO:0000313" key="7">
    <source>
        <dbReference type="Proteomes" id="UP000594454"/>
    </source>
</evidence>
<accession>A0A7R8YUZ7</accession>
<evidence type="ECO:0000256" key="1">
    <source>
        <dbReference type="ARBA" id="ARBA00004613"/>
    </source>
</evidence>
<keyword evidence="4 5" id="KW-0732">Signal</keyword>
<evidence type="ECO:0000256" key="2">
    <source>
        <dbReference type="ARBA" id="ARBA00009127"/>
    </source>
</evidence>
<sequence>MLRFIPLLALMGVGAAFADCDKALIPELMFRLGGNNLQWPCQSTKNIYTNAGRYIPRNIIITRGQIFRDDAFLALPRYKPGVPFTLGRVSLKRGECFVSVAPYPCWSIQEEGMCDAMQNVVDVVVDKNEILWALDVGLVNTLEQPIRRCPPKVLAFNIKTGKLVKSIDLSSIVTAESRLQYLLVDFDPTGNAFLYIADAGTRSIVVHNVLLGTTVRVVLPGAVASATTTNDVLYTALVTKSCGTVVLYFTYLGSSRLFSIKADHLRLGNGSGAVVDVGEKPDGKEIVILGTDNGASLFVRYKGESDIYMWNTETCFTAANFLEVQHGGECRLATQVIPGHKRFMWALESNFHDFIANTAGCNGASIRLHPVAKECDDQ</sequence>
<comment type="similarity">
    <text evidence="2">Belongs to the major royal jelly protein family.</text>
</comment>
<dbReference type="OrthoDB" id="6583604at2759"/>
<comment type="subcellular location">
    <subcellularLocation>
        <location evidence="1">Secreted</location>
    </subcellularLocation>
</comment>
<dbReference type="EMBL" id="LR899010">
    <property type="protein sequence ID" value="CAD7083294.1"/>
    <property type="molecule type" value="Genomic_DNA"/>
</dbReference>
<keyword evidence="7" id="KW-1185">Reference proteome</keyword>
<dbReference type="AlphaFoldDB" id="A0A7R8YUZ7"/>
<dbReference type="Gene3D" id="2.120.10.30">
    <property type="entry name" value="TolB, C-terminal domain"/>
    <property type="match status" value="1"/>
</dbReference>
<evidence type="ECO:0000313" key="6">
    <source>
        <dbReference type="EMBL" id="CAD7083294.1"/>
    </source>
</evidence>
<gene>
    <name evidence="6" type="ORF">HERILL_LOCUS6266</name>
</gene>
<dbReference type="OMA" id="CESTKNI"/>
<feature type="chain" id="PRO_5031141928" description="Bee-milk protein" evidence="5">
    <location>
        <begin position="19"/>
        <end position="378"/>
    </location>
</feature>
<dbReference type="FunCoup" id="A0A7R8YUZ7">
    <property type="interactions" value="30"/>
</dbReference>
<dbReference type="InterPro" id="IPR011042">
    <property type="entry name" value="6-blade_b-propeller_TolB-like"/>
</dbReference>
<dbReference type="PANTHER" id="PTHR10009:SF6">
    <property type="entry name" value="FI16876P1"/>
    <property type="match status" value="1"/>
</dbReference>
<feature type="signal peptide" evidence="5">
    <location>
        <begin position="1"/>
        <end position="18"/>
    </location>
</feature>
<reference evidence="6 7" key="1">
    <citation type="submission" date="2020-11" db="EMBL/GenBank/DDBJ databases">
        <authorList>
            <person name="Wallbank WR R."/>
            <person name="Pardo Diaz C."/>
            <person name="Kozak K."/>
            <person name="Martin S."/>
            <person name="Jiggins C."/>
            <person name="Moest M."/>
            <person name="Warren A I."/>
            <person name="Generalovic N T."/>
            <person name="Byers J.R.P. K."/>
            <person name="Montejo-Kovacevich G."/>
            <person name="Yen C E."/>
        </authorList>
    </citation>
    <scope>NUCLEOTIDE SEQUENCE [LARGE SCALE GENOMIC DNA]</scope>
</reference>
<dbReference type="GO" id="GO:0005576">
    <property type="term" value="C:extracellular region"/>
    <property type="evidence" value="ECO:0007669"/>
    <property type="project" value="UniProtKB-SubCell"/>
</dbReference>
<name>A0A7R8YUZ7_HERIL</name>
<keyword evidence="3" id="KW-0964">Secreted</keyword>